<organism evidence="1 2">
    <name type="scientific">Oricola cellulosilytica</name>
    <dbReference type="NCBI Taxonomy" id="1429082"/>
    <lineage>
        <taxon>Bacteria</taxon>
        <taxon>Pseudomonadati</taxon>
        <taxon>Pseudomonadota</taxon>
        <taxon>Alphaproteobacteria</taxon>
        <taxon>Hyphomicrobiales</taxon>
        <taxon>Ahrensiaceae</taxon>
        <taxon>Oricola</taxon>
    </lineage>
</organism>
<dbReference type="RefSeq" id="WP_131567800.1">
    <property type="nucleotide sequence ID" value="NZ_JAINFK010000002.1"/>
</dbReference>
<name>A0A4R0PD22_9HYPH</name>
<evidence type="ECO:0000313" key="1">
    <source>
        <dbReference type="EMBL" id="TCD14105.1"/>
    </source>
</evidence>
<dbReference type="OrthoDB" id="1346484at2"/>
<evidence type="ECO:0008006" key="3">
    <source>
        <dbReference type="Google" id="ProtNLM"/>
    </source>
</evidence>
<gene>
    <name evidence="1" type="ORF">E0D97_08400</name>
</gene>
<evidence type="ECO:0000313" key="2">
    <source>
        <dbReference type="Proteomes" id="UP000291301"/>
    </source>
</evidence>
<accession>A0A4R0PD22</accession>
<dbReference type="EMBL" id="SJST01000003">
    <property type="protein sequence ID" value="TCD14105.1"/>
    <property type="molecule type" value="Genomic_DNA"/>
</dbReference>
<reference evidence="1 2" key="1">
    <citation type="journal article" date="2015" name="Antonie Van Leeuwenhoek">
        <title>Oricola cellulosilytica gen. nov., sp. nov., a cellulose-degrading bacterium of the family Phyllobacteriaceae isolated from surface seashore water, and emended descriptions of Mesorhizobium loti and Phyllobacterium myrsinacearum.</title>
        <authorList>
            <person name="Hameed A."/>
            <person name="Shahina M."/>
            <person name="Lai W.A."/>
            <person name="Lin S.Y."/>
            <person name="Young L.S."/>
            <person name="Liu Y.C."/>
            <person name="Hsu Y.H."/>
            <person name="Young C.C."/>
        </authorList>
    </citation>
    <scope>NUCLEOTIDE SEQUENCE [LARGE SCALE GENOMIC DNA]</scope>
    <source>
        <strain evidence="1 2">KCTC 52183</strain>
    </source>
</reference>
<dbReference type="PIRSF" id="PIRSF010244">
    <property type="entry name" value="UCP010244_imp"/>
    <property type="match status" value="1"/>
</dbReference>
<dbReference type="AlphaFoldDB" id="A0A4R0PD22"/>
<proteinExistence type="predicted"/>
<keyword evidence="2" id="KW-1185">Reference proteome</keyword>
<protein>
    <recommendedName>
        <fullName evidence="3">DUF1254 domain-containing protein</fullName>
    </recommendedName>
</protein>
<dbReference type="Proteomes" id="UP000291301">
    <property type="component" value="Unassembled WGS sequence"/>
</dbReference>
<comment type="caution">
    <text evidence="1">The sequence shown here is derived from an EMBL/GenBank/DDBJ whole genome shotgun (WGS) entry which is preliminary data.</text>
</comment>
<dbReference type="InterPro" id="IPR014456">
    <property type="entry name" value="UCP010244_IM"/>
</dbReference>
<sequence length="182" mass="20659">MARFLLMTFLGLTGAALVHLAIVLMLPRLSENDVWRQIETETAPYRALRLDSQSDRLAMAKSLDPMFAEFVCRYDLAEGMFTITNDTNADFWSVAIFDDHGRIVFASNDRISPSRRIRLGVAMPSQIRAIQQDPRDELRGSIVAESRRSEGFAIVRLFRPDPSWEQVVRNFIAQTQCAPVPV</sequence>